<dbReference type="AlphaFoldDB" id="A0A077ZWK9"/>
<evidence type="ECO:0000256" key="1">
    <source>
        <dbReference type="SAM" id="Phobius"/>
    </source>
</evidence>
<keyword evidence="1" id="KW-1133">Transmembrane helix</keyword>
<feature type="transmembrane region" description="Helical" evidence="1">
    <location>
        <begin position="327"/>
        <end position="345"/>
    </location>
</feature>
<feature type="transmembrane region" description="Helical" evidence="1">
    <location>
        <begin position="352"/>
        <end position="374"/>
    </location>
</feature>
<evidence type="ECO:0008006" key="4">
    <source>
        <dbReference type="Google" id="ProtNLM"/>
    </source>
</evidence>
<keyword evidence="1" id="KW-0472">Membrane</keyword>
<dbReference type="EMBL" id="CCKQ01001728">
    <property type="protein sequence ID" value="CDW72851.1"/>
    <property type="molecule type" value="Genomic_DNA"/>
</dbReference>
<dbReference type="InParanoid" id="A0A077ZWK9"/>
<reference evidence="2 3" key="1">
    <citation type="submission" date="2014-06" db="EMBL/GenBank/DDBJ databases">
        <authorList>
            <person name="Swart Estienne"/>
        </authorList>
    </citation>
    <scope>NUCLEOTIDE SEQUENCE [LARGE SCALE GENOMIC DNA]</scope>
    <source>
        <strain evidence="2 3">130c</strain>
    </source>
</reference>
<sequence>MSNLEQYLFQTIDNQQRKEAKSVFLVIEGIIIFILYFFIPEAIEVKSFLKLIDQWNMQPITEIQRISSSESCPYGYQALTAPFYGTNRYCMTWYTVKMGSCSKKENEDDNGYDDTVLWTKNFDQLGGFKICYKRDEQKRTYYDLQNDPLFQQGLYHFNQYSPEQNKLSNSLHNDNYDRFYFSVSGSDEPIVDLKLSFLPYPCLIENGERYKNKREISRIFAQPNSCKEKPFLSEDESENKLFKKVDNFQIQEYRVLDENGIFPKIDNYNPHRHDIKTIYDRDLFKNQYYHMFYQNYMKYSHECNSHKEFKVSEFVRLIKKFQELENLNYAILLVLFLAFLWTCWMNQHKHQILFKFMTLGYIFFAYYSIMAIFIQSDESHKIAQFIERKCIPDETASQSLLNIEEGMLSSRNFMMWTIPTLLIMKMVSEYFINF</sequence>
<keyword evidence="1" id="KW-0812">Transmembrane</keyword>
<feature type="transmembrane region" description="Helical" evidence="1">
    <location>
        <begin position="413"/>
        <end position="432"/>
    </location>
</feature>
<evidence type="ECO:0000313" key="3">
    <source>
        <dbReference type="Proteomes" id="UP000039865"/>
    </source>
</evidence>
<feature type="transmembrane region" description="Helical" evidence="1">
    <location>
        <begin position="20"/>
        <end position="39"/>
    </location>
</feature>
<organism evidence="2 3">
    <name type="scientific">Stylonychia lemnae</name>
    <name type="common">Ciliate</name>
    <dbReference type="NCBI Taxonomy" id="5949"/>
    <lineage>
        <taxon>Eukaryota</taxon>
        <taxon>Sar</taxon>
        <taxon>Alveolata</taxon>
        <taxon>Ciliophora</taxon>
        <taxon>Intramacronucleata</taxon>
        <taxon>Spirotrichea</taxon>
        <taxon>Stichotrichia</taxon>
        <taxon>Sporadotrichida</taxon>
        <taxon>Oxytrichidae</taxon>
        <taxon>Stylonychinae</taxon>
        <taxon>Stylonychia</taxon>
    </lineage>
</organism>
<gene>
    <name evidence="2" type="primary">Contig10720.g11471</name>
    <name evidence="2" type="ORF">STYLEM_1818</name>
</gene>
<keyword evidence="3" id="KW-1185">Reference proteome</keyword>
<protein>
    <recommendedName>
        <fullName evidence="4">Transmembrane protein</fullName>
    </recommendedName>
</protein>
<evidence type="ECO:0000313" key="2">
    <source>
        <dbReference type="EMBL" id="CDW72851.1"/>
    </source>
</evidence>
<name>A0A077ZWK9_STYLE</name>
<dbReference type="Proteomes" id="UP000039865">
    <property type="component" value="Unassembled WGS sequence"/>
</dbReference>
<accession>A0A077ZWK9</accession>
<proteinExistence type="predicted"/>